<dbReference type="Proteomes" id="UP000178348">
    <property type="component" value="Unassembled WGS sequence"/>
</dbReference>
<accession>A0A1G2CNS5</accession>
<comment type="caution">
    <text evidence="1">The sequence shown here is derived from an EMBL/GenBank/DDBJ whole genome shotgun (WGS) entry which is preliminary data.</text>
</comment>
<evidence type="ECO:0000313" key="1">
    <source>
        <dbReference type="EMBL" id="OGZ02088.1"/>
    </source>
</evidence>
<protein>
    <submittedName>
        <fullName evidence="1">Uncharacterized protein</fullName>
    </submittedName>
</protein>
<dbReference type="AlphaFoldDB" id="A0A1G2CNS5"/>
<reference evidence="1 2" key="1">
    <citation type="journal article" date="2016" name="Nat. Commun.">
        <title>Thousands of microbial genomes shed light on interconnected biogeochemical processes in an aquifer system.</title>
        <authorList>
            <person name="Anantharaman K."/>
            <person name="Brown C.T."/>
            <person name="Hug L.A."/>
            <person name="Sharon I."/>
            <person name="Castelle C.J."/>
            <person name="Probst A.J."/>
            <person name="Thomas B.C."/>
            <person name="Singh A."/>
            <person name="Wilkins M.J."/>
            <person name="Karaoz U."/>
            <person name="Brodie E.L."/>
            <person name="Williams K.H."/>
            <person name="Hubbard S.S."/>
            <person name="Banfield J.F."/>
        </authorList>
    </citation>
    <scope>NUCLEOTIDE SEQUENCE [LARGE SCALE GENOMIC DNA]</scope>
</reference>
<sequence>MAKKTESAIPGESPKAQLKREIAELPENRRGPLVHAIRWRRLGIENERRCRGMLPDDEELLALYERAIEIFLSSKGGAHR</sequence>
<dbReference type="EMBL" id="MHLB01000023">
    <property type="protein sequence ID" value="OGZ02088.1"/>
    <property type="molecule type" value="Genomic_DNA"/>
</dbReference>
<organism evidence="1 2">
    <name type="scientific">Candidatus Liptonbacteria bacterium RIFCSPLOWO2_01_FULL_53_13</name>
    <dbReference type="NCBI Taxonomy" id="1798651"/>
    <lineage>
        <taxon>Bacteria</taxon>
        <taxon>Candidatus Liptoniibacteriota</taxon>
    </lineage>
</organism>
<proteinExistence type="predicted"/>
<name>A0A1G2CNS5_9BACT</name>
<gene>
    <name evidence="1" type="ORF">A2946_02830</name>
</gene>
<evidence type="ECO:0000313" key="2">
    <source>
        <dbReference type="Proteomes" id="UP000178348"/>
    </source>
</evidence>